<dbReference type="SMART" id="SM00184">
    <property type="entry name" value="RING"/>
    <property type="match status" value="1"/>
</dbReference>
<dbReference type="InterPro" id="IPR036770">
    <property type="entry name" value="Ankyrin_rpt-contain_sf"/>
</dbReference>
<feature type="region of interest" description="Disordered" evidence="5">
    <location>
        <begin position="1"/>
        <end position="27"/>
    </location>
</feature>
<evidence type="ECO:0000256" key="2">
    <source>
        <dbReference type="ARBA" id="ARBA00022771"/>
    </source>
</evidence>
<dbReference type="InterPro" id="IPR017907">
    <property type="entry name" value="Znf_RING_CS"/>
</dbReference>
<name>A0A2J8AJ55_9CHLO</name>
<dbReference type="InterPro" id="IPR013083">
    <property type="entry name" value="Znf_RING/FYVE/PHD"/>
</dbReference>
<sequence length="309" mass="34694">MSDSDLMMADHVSKKRKRDEDDDVDDNRESTLCKAIEEDNLAKVMDIMRYGPLFDVSFALLRATIEGKLEIVKAILLLCHPDQMPKHSTAFVYAFNHGLTDFVVALLKADKPIHSRDLQLVLDAVVAISNDNQSRHTQMTFDLLMGYKRLPDHVKENAIYFAASHGRVDNLEKLLTPDVADGIRITALVRTRYLNLNPTDLMYAIYAAGAQDADIAGVFAPKKAIMDANMETEVHGIVECIFKKVRFAQLDEDHKSCPICYDEMAFNSTYYVKGCAHAICTGCVLTWIQNCQAAQERPTCPVCRCVLRA</sequence>
<organism evidence="7 8">
    <name type="scientific">Tetrabaena socialis</name>
    <dbReference type="NCBI Taxonomy" id="47790"/>
    <lineage>
        <taxon>Eukaryota</taxon>
        <taxon>Viridiplantae</taxon>
        <taxon>Chlorophyta</taxon>
        <taxon>core chlorophytes</taxon>
        <taxon>Chlorophyceae</taxon>
        <taxon>CS clade</taxon>
        <taxon>Chlamydomonadales</taxon>
        <taxon>Tetrabaenaceae</taxon>
        <taxon>Tetrabaena</taxon>
    </lineage>
</organism>
<comment type="caution">
    <text evidence="7">The sequence shown here is derived from an EMBL/GenBank/DDBJ whole genome shotgun (WGS) entry which is preliminary data.</text>
</comment>
<accession>A0A2J8AJ55</accession>
<dbReference type="Pfam" id="PF13639">
    <property type="entry name" value="zf-RING_2"/>
    <property type="match status" value="1"/>
</dbReference>
<evidence type="ECO:0000313" key="8">
    <source>
        <dbReference type="Proteomes" id="UP000236333"/>
    </source>
</evidence>
<dbReference type="EMBL" id="PGGS01000007">
    <property type="protein sequence ID" value="PNH12544.1"/>
    <property type="molecule type" value="Genomic_DNA"/>
</dbReference>
<evidence type="ECO:0000256" key="3">
    <source>
        <dbReference type="ARBA" id="ARBA00022833"/>
    </source>
</evidence>
<feature type="domain" description="RING-type" evidence="6">
    <location>
        <begin position="257"/>
        <end position="304"/>
    </location>
</feature>
<dbReference type="SUPFAM" id="SSF57850">
    <property type="entry name" value="RING/U-box"/>
    <property type="match status" value="1"/>
</dbReference>
<evidence type="ECO:0000256" key="1">
    <source>
        <dbReference type="ARBA" id="ARBA00022723"/>
    </source>
</evidence>
<proteinExistence type="predicted"/>
<dbReference type="GO" id="GO:0008270">
    <property type="term" value="F:zinc ion binding"/>
    <property type="evidence" value="ECO:0007669"/>
    <property type="project" value="UniProtKB-KW"/>
</dbReference>
<evidence type="ECO:0000259" key="6">
    <source>
        <dbReference type="PROSITE" id="PS50089"/>
    </source>
</evidence>
<dbReference type="OrthoDB" id="6105938at2759"/>
<keyword evidence="1" id="KW-0479">Metal-binding</keyword>
<dbReference type="Gene3D" id="3.30.40.10">
    <property type="entry name" value="Zinc/RING finger domain, C3HC4 (zinc finger)"/>
    <property type="match status" value="1"/>
</dbReference>
<reference evidence="7 8" key="1">
    <citation type="journal article" date="2017" name="Mol. Biol. Evol.">
        <title>The 4-celled Tetrabaena socialis nuclear genome reveals the essential components for genetic control of cell number at the origin of multicellularity in the volvocine lineage.</title>
        <authorList>
            <person name="Featherston J."/>
            <person name="Arakaki Y."/>
            <person name="Hanschen E.R."/>
            <person name="Ferris P.J."/>
            <person name="Michod R.E."/>
            <person name="Olson B.J.S.C."/>
            <person name="Nozaki H."/>
            <person name="Durand P.M."/>
        </authorList>
    </citation>
    <scope>NUCLEOTIDE SEQUENCE [LARGE SCALE GENOMIC DNA]</scope>
    <source>
        <strain evidence="7 8">NIES-571</strain>
    </source>
</reference>
<dbReference type="Gene3D" id="1.25.40.20">
    <property type="entry name" value="Ankyrin repeat-containing domain"/>
    <property type="match status" value="1"/>
</dbReference>
<keyword evidence="3" id="KW-0862">Zinc</keyword>
<evidence type="ECO:0000313" key="7">
    <source>
        <dbReference type="EMBL" id="PNH12544.1"/>
    </source>
</evidence>
<gene>
    <name evidence="7" type="ORF">TSOC_000495</name>
</gene>
<evidence type="ECO:0000256" key="4">
    <source>
        <dbReference type="PROSITE-ProRule" id="PRU00175"/>
    </source>
</evidence>
<dbReference type="Proteomes" id="UP000236333">
    <property type="component" value="Unassembled WGS sequence"/>
</dbReference>
<dbReference type="InterPro" id="IPR001841">
    <property type="entry name" value="Znf_RING"/>
</dbReference>
<keyword evidence="8" id="KW-1185">Reference proteome</keyword>
<dbReference type="PROSITE" id="PS50089">
    <property type="entry name" value="ZF_RING_2"/>
    <property type="match status" value="1"/>
</dbReference>
<dbReference type="SUPFAM" id="SSF48403">
    <property type="entry name" value="Ankyrin repeat"/>
    <property type="match status" value="1"/>
</dbReference>
<dbReference type="AlphaFoldDB" id="A0A2J8AJ55"/>
<keyword evidence="2 4" id="KW-0863">Zinc-finger</keyword>
<protein>
    <recommendedName>
        <fullName evidence="6">RING-type domain-containing protein</fullName>
    </recommendedName>
</protein>
<evidence type="ECO:0000256" key="5">
    <source>
        <dbReference type="SAM" id="MobiDB-lite"/>
    </source>
</evidence>
<dbReference type="PROSITE" id="PS00518">
    <property type="entry name" value="ZF_RING_1"/>
    <property type="match status" value="1"/>
</dbReference>